<feature type="region of interest" description="Disordered" evidence="1">
    <location>
        <begin position="15"/>
        <end position="70"/>
    </location>
</feature>
<evidence type="ECO:0000313" key="3">
    <source>
        <dbReference type="Proteomes" id="UP000187203"/>
    </source>
</evidence>
<name>A0A1R3GNK3_9ROSI</name>
<gene>
    <name evidence="2" type="ORF">COLO4_34120</name>
</gene>
<proteinExistence type="predicted"/>
<evidence type="ECO:0000313" key="2">
    <source>
        <dbReference type="EMBL" id="OMO59688.1"/>
    </source>
</evidence>
<accession>A0A1R3GNK3</accession>
<reference evidence="3" key="1">
    <citation type="submission" date="2013-09" db="EMBL/GenBank/DDBJ databases">
        <title>Corchorus olitorius genome sequencing.</title>
        <authorList>
            <person name="Alam M."/>
            <person name="Haque M.S."/>
            <person name="Islam M.S."/>
            <person name="Emdad E.M."/>
            <person name="Islam M.M."/>
            <person name="Ahmed B."/>
            <person name="Halim A."/>
            <person name="Hossen Q.M.M."/>
            <person name="Hossain M.Z."/>
            <person name="Ahmed R."/>
            <person name="Khan M.M."/>
            <person name="Islam R."/>
            <person name="Rashid M.M."/>
            <person name="Khan S.A."/>
            <person name="Rahman M.S."/>
            <person name="Alam M."/>
            <person name="Yahiya A.S."/>
            <person name="Khan M.S."/>
            <person name="Azam M.S."/>
            <person name="Haque T."/>
            <person name="Lashkar M.Z.H."/>
            <person name="Akhand A.I."/>
            <person name="Morshed G."/>
            <person name="Roy S."/>
            <person name="Uddin K.S."/>
            <person name="Rabeya T."/>
            <person name="Hossain A.S."/>
            <person name="Chowdhury A."/>
            <person name="Snigdha A.R."/>
            <person name="Mortoza M.S."/>
            <person name="Matin S.A."/>
            <person name="Hoque S.M.E."/>
            <person name="Islam M.K."/>
            <person name="Roy D.K."/>
            <person name="Haider R."/>
            <person name="Moosa M.M."/>
            <person name="Elias S.M."/>
            <person name="Hasan A.M."/>
            <person name="Jahan S."/>
            <person name="Shafiuddin M."/>
            <person name="Mahmood N."/>
            <person name="Shommy N.S."/>
        </authorList>
    </citation>
    <scope>NUCLEOTIDE SEQUENCE [LARGE SCALE GENOMIC DNA]</scope>
    <source>
        <strain evidence="3">cv. O-4</strain>
    </source>
</reference>
<sequence length="128" mass="13682">MEAAIKMGYLDEVSDSTKKGYKKKEGEAPLQAKHCKPSTHPTVNHWMEVLTPKGPRSGDTREGSNSVVEKPDLAISSGVYKEQITALRPGGREEHFSGGLESIGGLSELCHGIVSGGDDFRLGLDGCV</sequence>
<dbReference type="EMBL" id="AWUE01022081">
    <property type="protein sequence ID" value="OMO59688.1"/>
    <property type="molecule type" value="Genomic_DNA"/>
</dbReference>
<dbReference type="AlphaFoldDB" id="A0A1R3GNK3"/>
<organism evidence="2 3">
    <name type="scientific">Corchorus olitorius</name>
    <dbReference type="NCBI Taxonomy" id="93759"/>
    <lineage>
        <taxon>Eukaryota</taxon>
        <taxon>Viridiplantae</taxon>
        <taxon>Streptophyta</taxon>
        <taxon>Embryophyta</taxon>
        <taxon>Tracheophyta</taxon>
        <taxon>Spermatophyta</taxon>
        <taxon>Magnoliopsida</taxon>
        <taxon>eudicotyledons</taxon>
        <taxon>Gunneridae</taxon>
        <taxon>Pentapetalae</taxon>
        <taxon>rosids</taxon>
        <taxon>malvids</taxon>
        <taxon>Malvales</taxon>
        <taxon>Malvaceae</taxon>
        <taxon>Grewioideae</taxon>
        <taxon>Apeibeae</taxon>
        <taxon>Corchorus</taxon>
    </lineage>
</organism>
<evidence type="ECO:0000256" key="1">
    <source>
        <dbReference type="SAM" id="MobiDB-lite"/>
    </source>
</evidence>
<feature type="compositionally biased region" description="Basic and acidic residues" evidence="1">
    <location>
        <begin position="15"/>
        <end position="27"/>
    </location>
</feature>
<dbReference type="Proteomes" id="UP000187203">
    <property type="component" value="Unassembled WGS sequence"/>
</dbReference>
<keyword evidence="3" id="KW-1185">Reference proteome</keyword>
<comment type="caution">
    <text evidence="2">The sequence shown here is derived from an EMBL/GenBank/DDBJ whole genome shotgun (WGS) entry which is preliminary data.</text>
</comment>
<protein>
    <submittedName>
        <fullName evidence="2">Uncharacterized protein</fullName>
    </submittedName>
</protein>